<keyword evidence="3" id="KW-1185">Reference proteome</keyword>
<comment type="caution">
    <text evidence="2">The sequence shown here is derived from an EMBL/GenBank/DDBJ whole genome shotgun (WGS) entry which is preliminary data.</text>
</comment>
<organism evidence="2 3">
    <name type="scientific">Candidatus Cryosericum septentrionale</name>
    <dbReference type="NCBI Taxonomy" id="2290913"/>
    <lineage>
        <taxon>Bacteria</taxon>
        <taxon>Pseudomonadati</taxon>
        <taxon>Caldisericota/Cryosericota group</taxon>
        <taxon>Candidatus Cryosericota</taxon>
        <taxon>Candidatus Cryosericia</taxon>
        <taxon>Candidatus Cryosericales</taxon>
        <taxon>Candidatus Cryosericaceae</taxon>
        <taxon>Candidatus Cryosericum</taxon>
    </lineage>
</organism>
<evidence type="ECO:0000256" key="1">
    <source>
        <dbReference type="SAM" id="Phobius"/>
    </source>
</evidence>
<evidence type="ECO:0000313" key="3">
    <source>
        <dbReference type="Proteomes" id="UP000266113"/>
    </source>
</evidence>
<keyword evidence="1" id="KW-0812">Transmembrane</keyword>
<keyword evidence="1" id="KW-1133">Transmembrane helix</keyword>
<dbReference type="AlphaFoldDB" id="A0A398DKF6"/>
<dbReference type="Proteomes" id="UP000266113">
    <property type="component" value="Unassembled WGS sequence"/>
</dbReference>
<reference evidence="2 3" key="1">
    <citation type="submission" date="2018-09" db="EMBL/GenBank/DDBJ databases">
        <title>Discovery and Ecogenomic Context for Candidatus Cryosericales, a Global Caldiserica Order Active in Thawing Permafrost.</title>
        <authorList>
            <person name="Martinez M.A."/>
            <person name="Woodcroft B.J."/>
            <person name="Ignacio Espinoza J.C."/>
            <person name="Zayed A."/>
            <person name="Singleton C.M."/>
            <person name="Boyd J."/>
            <person name="Li Y.-F."/>
            <person name="Purvine S."/>
            <person name="Maughan H."/>
            <person name="Hodgkins S.B."/>
            <person name="Anderson D."/>
            <person name="Sederholm M."/>
            <person name="Temperton B."/>
            <person name="Saleska S.R."/>
            <person name="Tyson G.W."/>
            <person name="Rich V.I."/>
        </authorList>
    </citation>
    <scope>NUCLEOTIDE SEQUENCE [LARGE SCALE GENOMIC DNA]</scope>
    <source>
        <strain evidence="2 3">SMC1</strain>
    </source>
</reference>
<gene>
    <name evidence="2" type="ORF">SMC1_08085</name>
</gene>
<keyword evidence="1" id="KW-0472">Membrane</keyword>
<proteinExistence type="predicted"/>
<feature type="transmembrane region" description="Helical" evidence="1">
    <location>
        <begin position="36"/>
        <end position="57"/>
    </location>
</feature>
<feature type="transmembrane region" description="Helical" evidence="1">
    <location>
        <begin position="6"/>
        <end position="29"/>
    </location>
</feature>
<accession>A0A398DKF6</accession>
<dbReference type="RefSeq" id="WP_119086274.1">
    <property type="nucleotide sequence ID" value="NZ_QXIY01000035.1"/>
</dbReference>
<dbReference type="EMBL" id="QXIY01000035">
    <property type="protein sequence ID" value="RIE16166.1"/>
    <property type="molecule type" value="Genomic_DNA"/>
</dbReference>
<sequence>MLAFGLPLINGIIAGIIAIPFGIVIVTFSRNYLIEIFMLIAGAGWIVGGSLLPGLFWQLGASADGSKRTAISPTASFSGVVRESMPVYAQEIEKRTSPDGISTW</sequence>
<name>A0A398DKF6_9BACT</name>
<evidence type="ECO:0000313" key="2">
    <source>
        <dbReference type="EMBL" id="RIE16166.1"/>
    </source>
</evidence>
<protein>
    <submittedName>
        <fullName evidence="2">Uncharacterized protein</fullName>
    </submittedName>
</protein>